<accession>A0A133U5B9</accession>
<evidence type="ECO:0000313" key="3">
    <source>
        <dbReference type="EMBL" id="KXA89387.1"/>
    </source>
</evidence>
<keyword evidence="4" id="KW-1185">Reference proteome</keyword>
<dbReference type="GO" id="GO:0003677">
    <property type="term" value="F:DNA binding"/>
    <property type="evidence" value="ECO:0007669"/>
    <property type="project" value="InterPro"/>
</dbReference>
<dbReference type="SUPFAM" id="SSF54447">
    <property type="entry name" value="ssDNA-binding transcriptional regulator domain"/>
    <property type="match status" value="1"/>
</dbReference>
<evidence type="ECO:0000256" key="1">
    <source>
        <dbReference type="SAM" id="MobiDB-lite"/>
    </source>
</evidence>
<name>A0A133U5B9_9EURY</name>
<dbReference type="InterPro" id="IPR003173">
    <property type="entry name" value="PC4_C"/>
</dbReference>
<dbReference type="InterPro" id="IPR009044">
    <property type="entry name" value="ssDNA-bd_transcriptional_reg"/>
</dbReference>
<feature type="compositionally biased region" description="Basic and acidic residues" evidence="1">
    <location>
        <begin position="84"/>
        <end position="95"/>
    </location>
</feature>
<gene>
    <name evidence="3" type="ORF">AKJ57_05375</name>
</gene>
<sequence length="104" mass="12126">MSDEDVLVSDEIRKDEQTVVRIQVKEFKGSYYFDIREWKDGGNYKGPTKKGVNIPIERASGIADTVEEVLEKAYERMDEHVKEVQEEEMKKDLGRLKKKYGSHT</sequence>
<dbReference type="Proteomes" id="UP000070163">
    <property type="component" value="Unassembled WGS sequence"/>
</dbReference>
<feature type="domain" description="Transcriptional coactivator p15 (PC4) C-terminal" evidence="2">
    <location>
        <begin position="19"/>
        <end position="58"/>
    </location>
</feature>
<reference evidence="3 4" key="1">
    <citation type="journal article" date="2016" name="Sci. Rep.">
        <title>Metabolic traits of an uncultured archaeal lineage -MSBL1- from brine pools of the Red Sea.</title>
        <authorList>
            <person name="Mwirichia R."/>
            <person name="Alam I."/>
            <person name="Rashid M."/>
            <person name="Vinu M."/>
            <person name="Ba-Alawi W."/>
            <person name="Anthony Kamau A."/>
            <person name="Kamanda Ngugi D."/>
            <person name="Goker M."/>
            <person name="Klenk H.P."/>
            <person name="Bajic V."/>
            <person name="Stingl U."/>
        </authorList>
    </citation>
    <scope>NUCLEOTIDE SEQUENCE [LARGE SCALE GENOMIC DNA]</scope>
    <source>
        <strain evidence="3">SCGC-AAA259A05</strain>
    </source>
</reference>
<dbReference type="AlphaFoldDB" id="A0A133U5B9"/>
<dbReference type="GO" id="GO:0006355">
    <property type="term" value="P:regulation of DNA-templated transcription"/>
    <property type="evidence" value="ECO:0007669"/>
    <property type="project" value="InterPro"/>
</dbReference>
<feature type="region of interest" description="Disordered" evidence="1">
    <location>
        <begin position="84"/>
        <end position="104"/>
    </location>
</feature>
<protein>
    <recommendedName>
        <fullName evidence="2">Transcriptional coactivator p15 (PC4) C-terminal domain-containing protein</fullName>
    </recommendedName>
</protein>
<evidence type="ECO:0000313" key="4">
    <source>
        <dbReference type="Proteomes" id="UP000070163"/>
    </source>
</evidence>
<organism evidence="3 4">
    <name type="scientific">candidate division MSBL1 archaeon SCGC-AAA259A05</name>
    <dbReference type="NCBI Taxonomy" id="1698259"/>
    <lineage>
        <taxon>Archaea</taxon>
        <taxon>Methanobacteriati</taxon>
        <taxon>Methanobacteriota</taxon>
        <taxon>candidate division MSBL1</taxon>
    </lineage>
</organism>
<proteinExistence type="predicted"/>
<dbReference type="Gene3D" id="2.30.31.10">
    <property type="entry name" value="Transcriptional Coactivator Pc4, Chain A"/>
    <property type="match status" value="1"/>
</dbReference>
<evidence type="ECO:0000259" key="2">
    <source>
        <dbReference type="Pfam" id="PF02229"/>
    </source>
</evidence>
<dbReference type="Pfam" id="PF02229">
    <property type="entry name" value="PC4"/>
    <property type="match status" value="1"/>
</dbReference>
<comment type="caution">
    <text evidence="3">The sequence shown here is derived from an EMBL/GenBank/DDBJ whole genome shotgun (WGS) entry which is preliminary data.</text>
</comment>
<dbReference type="EMBL" id="LHXJ01000081">
    <property type="protein sequence ID" value="KXA89387.1"/>
    <property type="molecule type" value="Genomic_DNA"/>
</dbReference>